<keyword evidence="5 8" id="KW-0812">Transmembrane</keyword>
<comment type="similarity">
    <text evidence="3">Belongs to the PIGC family.</text>
</comment>
<evidence type="ECO:0000256" key="7">
    <source>
        <dbReference type="ARBA" id="ARBA00023136"/>
    </source>
</evidence>
<feature type="transmembrane region" description="Helical" evidence="8">
    <location>
        <begin position="60"/>
        <end position="82"/>
    </location>
</feature>
<evidence type="ECO:0000256" key="2">
    <source>
        <dbReference type="ARBA" id="ARBA00004687"/>
    </source>
</evidence>
<feature type="transmembrane region" description="Helical" evidence="8">
    <location>
        <begin position="33"/>
        <end position="54"/>
    </location>
</feature>
<dbReference type="InterPro" id="IPR009000">
    <property type="entry name" value="Transl_B-barrel_sf"/>
</dbReference>
<dbReference type="Proteomes" id="UP001562425">
    <property type="component" value="Unassembled WGS sequence"/>
</dbReference>
<dbReference type="GO" id="GO:0016020">
    <property type="term" value="C:membrane"/>
    <property type="evidence" value="ECO:0007669"/>
    <property type="project" value="UniProtKB-SubCell"/>
</dbReference>
<comment type="pathway">
    <text evidence="2">Glycolipid biosynthesis; glycosylphosphatidylinositol-anchor biosynthesis.</text>
</comment>
<organism evidence="9 10">
    <name type="scientific">Culex pipiens pipiens</name>
    <name type="common">Northern house mosquito</name>
    <dbReference type="NCBI Taxonomy" id="38569"/>
    <lineage>
        <taxon>Eukaryota</taxon>
        <taxon>Metazoa</taxon>
        <taxon>Ecdysozoa</taxon>
        <taxon>Arthropoda</taxon>
        <taxon>Hexapoda</taxon>
        <taxon>Insecta</taxon>
        <taxon>Pterygota</taxon>
        <taxon>Neoptera</taxon>
        <taxon>Endopterygota</taxon>
        <taxon>Diptera</taxon>
        <taxon>Nematocera</taxon>
        <taxon>Culicoidea</taxon>
        <taxon>Culicidae</taxon>
        <taxon>Culicinae</taxon>
        <taxon>Culicini</taxon>
        <taxon>Culex</taxon>
        <taxon>Culex</taxon>
    </lineage>
</organism>
<feature type="transmembrane region" description="Helical" evidence="8">
    <location>
        <begin position="6"/>
        <end position="21"/>
    </location>
</feature>
<dbReference type="SUPFAM" id="SSF50447">
    <property type="entry name" value="Translation proteins"/>
    <property type="match status" value="1"/>
</dbReference>
<protein>
    <submittedName>
        <fullName evidence="9">Uncharacterized protein</fullName>
    </submittedName>
</protein>
<evidence type="ECO:0000256" key="3">
    <source>
        <dbReference type="ARBA" id="ARBA00008321"/>
    </source>
</evidence>
<dbReference type="Pfam" id="PF06432">
    <property type="entry name" value="GPI2"/>
    <property type="match status" value="1"/>
</dbReference>
<comment type="caution">
    <text evidence="9">The sequence shown here is derived from an EMBL/GenBank/DDBJ whole genome shotgun (WGS) entry which is preliminary data.</text>
</comment>
<keyword evidence="4" id="KW-0337">GPI-anchor biosynthesis</keyword>
<gene>
    <name evidence="9" type="ORF">pipiens_019282</name>
</gene>
<dbReference type="GO" id="GO:0006506">
    <property type="term" value="P:GPI anchor biosynthetic process"/>
    <property type="evidence" value="ECO:0007669"/>
    <property type="project" value="UniProtKB-KW"/>
</dbReference>
<dbReference type="InterPro" id="IPR009450">
    <property type="entry name" value="Plno_GlcNAc_GPI2"/>
</dbReference>
<keyword evidence="7 8" id="KW-0472">Membrane</keyword>
<keyword evidence="10" id="KW-1185">Reference proteome</keyword>
<accession>A0ABD1DZA8</accession>
<dbReference type="AlphaFoldDB" id="A0ABD1DZA8"/>
<dbReference type="EMBL" id="JBEHCU010001308">
    <property type="protein sequence ID" value="KAL1403619.1"/>
    <property type="molecule type" value="Genomic_DNA"/>
</dbReference>
<evidence type="ECO:0000256" key="5">
    <source>
        <dbReference type="ARBA" id="ARBA00022692"/>
    </source>
</evidence>
<evidence type="ECO:0000256" key="6">
    <source>
        <dbReference type="ARBA" id="ARBA00022989"/>
    </source>
</evidence>
<evidence type="ECO:0000256" key="1">
    <source>
        <dbReference type="ARBA" id="ARBA00004141"/>
    </source>
</evidence>
<sequence length="225" mass="24639">MEDFKTAAAVLVFVYIFSPLLRNLTDSVSMDTITFLVLMLYLIFYDHCVPAAIVSKGVTLNAAIFGAICLTARAILAVSRFCSVGSGRRGLRGLFDASEPLYKLLAQVVGDVDTTLAELNIRVTKEEESLLSGNYQDMLNCDQTAQLIVHSSKIYPTEDCTFFQVLARIMSGTLHAGQEVSAWCELLAHGRGRFPYAVGRAVVDLRGAIKVEFNHVLAGNRVPID</sequence>
<comment type="subcellular location">
    <subcellularLocation>
        <location evidence="1">Membrane</location>
        <topology evidence="1">Multi-pass membrane protein</topology>
    </subcellularLocation>
</comment>
<keyword evidence="6 8" id="KW-1133">Transmembrane helix</keyword>
<evidence type="ECO:0000256" key="8">
    <source>
        <dbReference type="SAM" id="Phobius"/>
    </source>
</evidence>
<proteinExistence type="inferred from homology"/>
<dbReference type="Gene3D" id="2.40.30.10">
    <property type="entry name" value="Translation factors"/>
    <property type="match status" value="1"/>
</dbReference>
<evidence type="ECO:0000313" key="9">
    <source>
        <dbReference type="EMBL" id="KAL1403619.1"/>
    </source>
</evidence>
<reference evidence="9 10" key="1">
    <citation type="submission" date="2024-05" db="EMBL/GenBank/DDBJ databases">
        <title>Culex pipiens pipiens assembly and annotation.</title>
        <authorList>
            <person name="Alout H."/>
            <person name="Durand T."/>
        </authorList>
    </citation>
    <scope>NUCLEOTIDE SEQUENCE [LARGE SCALE GENOMIC DNA]</scope>
    <source>
        <strain evidence="9">HA-2024</strain>
        <tissue evidence="9">Whole body</tissue>
    </source>
</reference>
<evidence type="ECO:0000256" key="4">
    <source>
        <dbReference type="ARBA" id="ARBA00022502"/>
    </source>
</evidence>
<evidence type="ECO:0000313" key="10">
    <source>
        <dbReference type="Proteomes" id="UP001562425"/>
    </source>
</evidence>
<name>A0ABD1DZA8_CULPP</name>